<dbReference type="InterPro" id="IPR036785">
    <property type="entry name" value="YkyA-like_sf"/>
</dbReference>
<dbReference type="EMBL" id="AP024849">
    <property type="protein sequence ID" value="BCZ47477.1"/>
    <property type="molecule type" value="Genomic_DNA"/>
</dbReference>
<feature type="coiled-coil region" evidence="1">
    <location>
        <begin position="320"/>
        <end position="397"/>
    </location>
</feature>
<gene>
    <name evidence="2" type="ORF">psyc5s11_35440</name>
</gene>
<dbReference type="SUPFAM" id="SSF140423">
    <property type="entry name" value="MW0975(SA0943)-like"/>
    <property type="match status" value="1"/>
</dbReference>
<proteinExistence type="predicted"/>
<organism evidence="2 3">
    <name type="scientific">Clostridium gelidum</name>
    <dbReference type="NCBI Taxonomy" id="704125"/>
    <lineage>
        <taxon>Bacteria</taxon>
        <taxon>Bacillati</taxon>
        <taxon>Bacillota</taxon>
        <taxon>Clostridia</taxon>
        <taxon>Eubacteriales</taxon>
        <taxon>Clostridiaceae</taxon>
        <taxon>Clostridium</taxon>
    </lineage>
</organism>
<keyword evidence="3" id="KW-1185">Reference proteome</keyword>
<evidence type="ECO:0000256" key="1">
    <source>
        <dbReference type="SAM" id="Coils"/>
    </source>
</evidence>
<evidence type="ECO:0008006" key="4">
    <source>
        <dbReference type="Google" id="ProtNLM"/>
    </source>
</evidence>
<sequence length="518" mass="61195">MELFDSNSNSVNLNIERFSEMIGANWSISPSVFKNYILANISIAITRDSELRKNINKIYLLDKINYYNAAINSSCINHIIMTQGTLEQEIEGRKALGILLIAEKDHNLRNNIIALLRKSYPVIFNAVKKHDKNALTKRYTQMDKVTRKAEARLDSSIYFYFSIYRCEDTVDQGFILSIIEDMNFFEFHDPITRVISKEIELHKIELQKIKSLLKREYGKLNSYTDILNSEFNFIEDFGIILENIFIINKFDINYLFYNSNFLNIDEIILSYIKSNDGEIDIRVILQTIINGIFIKSLLNEYKNARELYFSNSQETLFFKIDSLEEKLFNLEKDNLTLSNQIDTLEKENGSFDKVLTRQKNDFNKKHNSEVLTLQNRIEELEDQLASEKKYRTELNEIRKYIFKINNNYVPSNTEKTLDYYIARKNILIIGGSKEWRRKFREKYPDLRTLSGFNETFDTTILSNYDYVFFYTGFMNHATYYRAINFIRSNCINFGYIGKTNIELVEDEIIDELEKYEPK</sequence>
<keyword evidence="1" id="KW-0175">Coiled coil</keyword>
<reference evidence="3" key="1">
    <citation type="submission" date="2021-07" db="EMBL/GenBank/DDBJ databases">
        <title>Complete genome sequencing of a Clostridium isolate.</title>
        <authorList>
            <person name="Ueki A."/>
            <person name="Tonouchi A."/>
        </authorList>
    </citation>
    <scope>NUCLEOTIDE SEQUENCE [LARGE SCALE GENOMIC DNA]</scope>
    <source>
        <strain evidence="3">C5S11</strain>
    </source>
</reference>
<evidence type="ECO:0000313" key="2">
    <source>
        <dbReference type="EMBL" id="BCZ47477.1"/>
    </source>
</evidence>
<protein>
    <recommendedName>
        <fullName evidence="4">DUF2325 domain-containing protein</fullName>
    </recommendedName>
</protein>
<dbReference type="Proteomes" id="UP000824633">
    <property type="component" value="Chromosome"/>
</dbReference>
<evidence type="ECO:0000313" key="3">
    <source>
        <dbReference type="Proteomes" id="UP000824633"/>
    </source>
</evidence>
<accession>A0ABM7T8V3</accession>
<dbReference type="RefSeq" id="WP_224033814.1">
    <property type="nucleotide sequence ID" value="NZ_AP024849.1"/>
</dbReference>
<name>A0ABM7T8V3_9CLOT</name>